<dbReference type="AlphaFoldDB" id="A0A9X2GP70"/>
<gene>
    <name evidence="2" type="ORF">HD597_005298</name>
</gene>
<proteinExistence type="predicted"/>
<keyword evidence="3" id="KW-1185">Reference proteome</keyword>
<feature type="compositionally biased region" description="Low complexity" evidence="1">
    <location>
        <begin position="65"/>
        <end position="75"/>
    </location>
</feature>
<organism evidence="2 3">
    <name type="scientific">Nonomuraea thailandensis</name>
    <dbReference type="NCBI Taxonomy" id="1188745"/>
    <lineage>
        <taxon>Bacteria</taxon>
        <taxon>Bacillati</taxon>
        <taxon>Actinomycetota</taxon>
        <taxon>Actinomycetes</taxon>
        <taxon>Streptosporangiales</taxon>
        <taxon>Streptosporangiaceae</taxon>
        <taxon>Nonomuraea</taxon>
    </lineage>
</organism>
<evidence type="ECO:0000256" key="1">
    <source>
        <dbReference type="SAM" id="MobiDB-lite"/>
    </source>
</evidence>
<comment type="caution">
    <text evidence="2">The sequence shown here is derived from an EMBL/GenBank/DDBJ whole genome shotgun (WGS) entry which is preliminary data.</text>
</comment>
<feature type="region of interest" description="Disordered" evidence="1">
    <location>
        <begin position="1"/>
        <end position="105"/>
    </location>
</feature>
<sequence>MKTGSKSRHRRPGGPGSGARGDRGRQARPEQAGVHLVERQAQRPRATLSAPSVEARISGTRRQVRPSSRASWSRMRSADREKPPPRTTGPGVSTRAAVPAARSRV</sequence>
<accession>A0A9X2GP70</accession>
<feature type="compositionally biased region" description="Basic residues" evidence="1">
    <location>
        <begin position="1"/>
        <end position="12"/>
    </location>
</feature>
<reference evidence="2" key="1">
    <citation type="submission" date="2022-06" db="EMBL/GenBank/DDBJ databases">
        <title>Sequencing the genomes of 1000 actinobacteria strains.</title>
        <authorList>
            <person name="Klenk H.-P."/>
        </authorList>
    </citation>
    <scope>NUCLEOTIDE SEQUENCE</scope>
    <source>
        <strain evidence="2">DSM 46694</strain>
    </source>
</reference>
<protein>
    <submittedName>
        <fullName evidence="2">Uncharacterized protein</fullName>
    </submittedName>
</protein>
<evidence type="ECO:0000313" key="2">
    <source>
        <dbReference type="EMBL" id="MCP2358278.1"/>
    </source>
</evidence>
<dbReference type="RefSeq" id="WP_253745365.1">
    <property type="nucleotide sequence ID" value="NZ_BAABKA010000065.1"/>
</dbReference>
<dbReference type="Proteomes" id="UP001139648">
    <property type="component" value="Unassembled WGS sequence"/>
</dbReference>
<evidence type="ECO:0000313" key="3">
    <source>
        <dbReference type="Proteomes" id="UP001139648"/>
    </source>
</evidence>
<dbReference type="EMBL" id="JAMZEB010000002">
    <property type="protein sequence ID" value="MCP2358278.1"/>
    <property type="molecule type" value="Genomic_DNA"/>
</dbReference>
<name>A0A9X2GP70_9ACTN</name>